<feature type="compositionally biased region" description="Low complexity" evidence="1">
    <location>
        <begin position="127"/>
        <end position="192"/>
    </location>
</feature>
<feature type="compositionally biased region" description="Low complexity" evidence="1">
    <location>
        <begin position="360"/>
        <end position="371"/>
    </location>
</feature>
<reference evidence="3 4" key="1">
    <citation type="journal article" date="2017" name="Mol. Biol. Evol.">
        <title>The 4-celled Tetrabaena socialis nuclear genome reveals the essential components for genetic control of cell number at the origin of multicellularity in the volvocine lineage.</title>
        <authorList>
            <person name="Featherston J."/>
            <person name="Arakaki Y."/>
            <person name="Hanschen E.R."/>
            <person name="Ferris P.J."/>
            <person name="Michod R.E."/>
            <person name="Olson B.J.S.C."/>
            <person name="Nozaki H."/>
            <person name="Durand P.M."/>
        </authorList>
    </citation>
    <scope>NUCLEOTIDE SEQUENCE [LARGE SCALE GENOMIC DNA]</scope>
    <source>
        <strain evidence="3 4">NIES-571</strain>
    </source>
</reference>
<feature type="region of interest" description="Disordered" evidence="1">
    <location>
        <begin position="1"/>
        <end position="87"/>
    </location>
</feature>
<dbReference type="GO" id="GO:0016887">
    <property type="term" value="F:ATP hydrolysis activity"/>
    <property type="evidence" value="ECO:0007669"/>
    <property type="project" value="InterPro"/>
</dbReference>
<feature type="domain" description="MutL C-terminal dimerisation" evidence="2">
    <location>
        <begin position="263"/>
        <end position="552"/>
    </location>
</feature>
<dbReference type="GO" id="GO:0032300">
    <property type="term" value="C:mismatch repair complex"/>
    <property type="evidence" value="ECO:0007669"/>
    <property type="project" value="InterPro"/>
</dbReference>
<dbReference type="GO" id="GO:0006298">
    <property type="term" value="P:mismatch repair"/>
    <property type="evidence" value="ECO:0007669"/>
    <property type="project" value="InterPro"/>
</dbReference>
<dbReference type="SMART" id="SM00853">
    <property type="entry name" value="MutL_C"/>
    <property type="match status" value="1"/>
</dbReference>
<protein>
    <recommendedName>
        <fullName evidence="2">MutL C-terminal dimerisation domain-containing protein</fullName>
    </recommendedName>
</protein>
<dbReference type="GO" id="GO:0005524">
    <property type="term" value="F:ATP binding"/>
    <property type="evidence" value="ECO:0007669"/>
    <property type="project" value="InterPro"/>
</dbReference>
<evidence type="ECO:0000313" key="3">
    <source>
        <dbReference type="EMBL" id="PNH03975.1"/>
    </source>
</evidence>
<dbReference type="Proteomes" id="UP000236333">
    <property type="component" value="Unassembled WGS sequence"/>
</dbReference>
<dbReference type="Gene3D" id="3.30.1540.20">
    <property type="entry name" value="MutL, C-terminal domain, dimerisation subdomain"/>
    <property type="match status" value="1"/>
</dbReference>
<dbReference type="PANTHER" id="PTHR10073">
    <property type="entry name" value="DNA MISMATCH REPAIR PROTEIN MLH, PMS, MUTL"/>
    <property type="match status" value="1"/>
</dbReference>
<name>A0A2J7ZUM2_9CHLO</name>
<comment type="caution">
    <text evidence="3">The sequence shown here is derived from an EMBL/GenBank/DDBJ whole genome shotgun (WGS) entry which is preliminary data.</text>
</comment>
<feature type="compositionally biased region" description="Low complexity" evidence="1">
    <location>
        <begin position="63"/>
        <end position="83"/>
    </location>
</feature>
<feature type="region of interest" description="Disordered" evidence="1">
    <location>
        <begin position="360"/>
        <end position="390"/>
    </location>
</feature>
<feature type="region of interest" description="Disordered" evidence="1">
    <location>
        <begin position="106"/>
        <end position="192"/>
    </location>
</feature>
<dbReference type="PANTHER" id="PTHR10073:SF47">
    <property type="entry name" value="DNA MISMATCH REPAIR PROTEIN MLH3"/>
    <property type="match status" value="1"/>
</dbReference>
<sequence>MEVGAAQAASALPVPALPAGDGRGGEGAAASILKRPSNTAPSRTPKRVRFQLPALSSGGGARATGDADGQQQQQQSTQGPSQRLVLDEQAQRLQLLAQQELQQGGLMASAGPFGPQEACQHEAEPVQQAGPQQAALQQATQQRAGPQQAGLQQPRQRQPQQGAESGEQQAAREQQPQHQRTEPQQSAQQQQPQVRLLPSLLPPVPADCAILCLDDLLRLAAPGEQPLVPADVSRTTLARVTHVMRQASPWKGQGCGWVRGAAWAFGVDRKFVPAMCRGGTLLLADQHAAHERVRLEQLTQQLQAAFAASADCSAAAELVVAAADGGGSGTAGPAPRLHSTTVAASRAAAELAASAAAPDAADSWGSGSWSSRLAPPPDGQAAAAGAPAGGGAWDEASPLVGLRLAVPLQLQLVAAEVAALRRHARTVAAWGWRLRPSGTRRGGGGSSGGGEGAVAAGGEAAVVVAQWAEVVGVGCGGDGGEGCAELLAAEGGTLVLVAVPCVYGTPLANPTDLQAYLHQLHDTCGATLLPPTVLRVLRSKACRTAVMFGHSLRPPACAALLAALRAAALAPTAAPPWHRWCTCLR</sequence>
<evidence type="ECO:0000313" key="4">
    <source>
        <dbReference type="Proteomes" id="UP000236333"/>
    </source>
</evidence>
<dbReference type="InterPro" id="IPR014790">
    <property type="entry name" value="MutL_C"/>
</dbReference>
<dbReference type="EMBL" id="PGGS01000438">
    <property type="protein sequence ID" value="PNH03975.1"/>
    <property type="molecule type" value="Genomic_DNA"/>
</dbReference>
<gene>
    <name evidence="3" type="ORF">TSOC_009908</name>
</gene>
<organism evidence="3 4">
    <name type="scientific">Tetrabaena socialis</name>
    <dbReference type="NCBI Taxonomy" id="47790"/>
    <lineage>
        <taxon>Eukaryota</taxon>
        <taxon>Viridiplantae</taxon>
        <taxon>Chlorophyta</taxon>
        <taxon>core chlorophytes</taxon>
        <taxon>Chlorophyceae</taxon>
        <taxon>CS clade</taxon>
        <taxon>Chlamydomonadales</taxon>
        <taxon>Tetrabaenaceae</taxon>
        <taxon>Tetrabaena</taxon>
    </lineage>
</organism>
<dbReference type="AlphaFoldDB" id="A0A2J7ZUM2"/>
<proteinExistence type="predicted"/>
<evidence type="ECO:0000259" key="2">
    <source>
        <dbReference type="SMART" id="SM00853"/>
    </source>
</evidence>
<keyword evidence="4" id="KW-1185">Reference proteome</keyword>
<dbReference type="GO" id="GO:0140664">
    <property type="term" value="F:ATP-dependent DNA damage sensor activity"/>
    <property type="evidence" value="ECO:0007669"/>
    <property type="project" value="InterPro"/>
</dbReference>
<evidence type="ECO:0000256" key="1">
    <source>
        <dbReference type="SAM" id="MobiDB-lite"/>
    </source>
</evidence>
<dbReference type="InterPro" id="IPR042120">
    <property type="entry name" value="MutL_C_dimsub"/>
</dbReference>
<feature type="compositionally biased region" description="Low complexity" evidence="1">
    <location>
        <begin position="1"/>
        <end position="20"/>
    </location>
</feature>
<dbReference type="InterPro" id="IPR038973">
    <property type="entry name" value="MutL/Mlh/Pms-like"/>
</dbReference>
<dbReference type="OrthoDB" id="429932at2759"/>
<accession>A0A2J7ZUM2</accession>